<name>A0A0B2BGK9_9ACTN</name>
<accession>A0A0B2BGK9</accession>
<evidence type="ECO:0000313" key="3">
    <source>
        <dbReference type="Proteomes" id="UP000230842"/>
    </source>
</evidence>
<feature type="transmembrane region" description="Helical" evidence="1">
    <location>
        <begin position="236"/>
        <end position="256"/>
    </location>
</feature>
<dbReference type="RefSeq" id="WP_039348815.1">
    <property type="nucleotide sequence ID" value="NZ_PGEZ01000001.1"/>
</dbReference>
<evidence type="ECO:0000256" key="1">
    <source>
        <dbReference type="SAM" id="Phobius"/>
    </source>
</evidence>
<reference evidence="2 3" key="1">
    <citation type="submission" date="2017-11" db="EMBL/GenBank/DDBJ databases">
        <title>Genomic Encyclopedia of Archaeal and Bacterial Type Strains, Phase II (KMG-II): From Individual Species to Whole Genera.</title>
        <authorList>
            <person name="Goeker M."/>
        </authorList>
    </citation>
    <scope>NUCLEOTIDE SEQUENCE [LARGE SCALE GENOMIC DNA]</scope>
    <source>
        <strain evidence="2 3">DSM 27763</strain>
    </source>
</reference>
<keyword evidence="1" id="KW-0472">Membrane</keyword>
<sequence>MTATSTPAVGIDLDRPTIPFSRIVGVELRKLADTRAGRWLLGAVGVISVVVMVIMLWVIVANDVAVGFKDFLIAMSLPMGVLLPVLGVLSVTSEWSQRTALVTFTLVPHRGRVLAAKVVVGLIVAALAVVVAALAAAIGMVLAGMAVDTAWNVNPLELLGFFALQALGLLMGITFGALLLSSPAAIVTYFAWAFVLPTIFGVATVFISWFGDLQPWIDFNTAQQPLFDGGWTGEKIGQLATSGTIWLVVPFVFGAMRVMRSEVK</sequence>
<dbReference type="OrthoDB" id="3822725at2"/>
<feature type="transmembrane region" description="Helical" evidence="1">
    <location>
        <begin position="71"/>
        <end position="92"/>
    </location>
</feature>
<evidence type="ECO:0000313" key="2">
    <source>
        <dbReference type="EMBL" id="PJJ56291.1"/>
    </source>
</evidence>
<comment type="caution">
    <text evidence="2">The sequence shown here is derived from an EMBL/GenBank/DDBJ whole genome shotgun (WGS) entry which is preliminary data.</text>
</comment>
<keyword evidence="1" id="KW-1133">Transmembrane helix</keyword>
<protein>
    <submittedName>
        <fullName evidence="2">ABC-2 family transporter</fullName>
    </submittedName>
</protein>
<feature type="transmembrane region" description="Helical" evidence="1">
    <location>
        <begin position="39"/>
        <end position="59"/>
    </location>
</feature>
<gene>
    <name evidence="2" type="ORF">CLV56_0496</name>
</gene>
<keyword evidence="1" id="KW-0812">Transmembrane</keyword>
<dbReference type="Proteomes" id="UP000230842">
    <property type="component" value="Unassembled WGS sequence"/>
</dbReference>
<feature type="transmembrane region" description="Helical" evidence="1">
    <location>
        <begin position="158"/>
        <end position="180"/>
    </location>
</feature>
<proteinExistence type="predicted"/>
<feature type="transmembrane region" description="Helical" evidence="1">
    <location>
        <begin position="113"/>
        <end position="146"/>
    </location>
</feature>
<keyword evidence="3" id="KW-1185">Reference proteome</keyword>
<dbReference type="EMBL" id="PGEZ01000001">
    <property type="protein sequence ID" value="PJJ56291.1"/>
    <property type="molecule type" value="Genomic_DNA"/>
</dbReference>
<feature type="transmembrane region" description="Helical" evidence="1">
    <location>
        <begin position="187"/>
        <end position="210"/>
    </location>
</feature>
<dbReference type="AlphaFoldDB" id="A0A0B2BGK9"/>
<organism evidence="2 3">
    <name type="scientific">Mumia flava</name>
    <dbReference type="NCBI Taxonomy" id="1348852"/>
    <lineage>
        <taxon>Bacteria</taxon>
        <taxon>Bacillati</taxon>
        <taxon>Actinomycetota</taxon>
        <taxon>Actinomycetes</taxon>
        <taxon>Propionibacteriales</taxon>
        <taxon>Nocardioidaceae</taxon>
        <taxon>Mumia</taxon>
    </lineage>
</organism>